<name>X0VVM3_9ZZZZ</name>
<reference evidence="1" key="1">
    <citation type="journal article" date="2014" name="Front. Microbiol.">
        <title>High frequency of phylogenetically diverse reductive dehalogenase-homologous genes in deep subseafloor sedimentary metagenomes.</title>
        <authorList>
            <person name="Kawai M."/>
            <person name="Futagami T."/>
            <person name="Toyoda A."/>
            <person name="Takaki Y."/>
            <person name="Nishi S."/>
            <person name="Hori S."/>
            <person name="Arai W."/>
            <person name="Tsubouchi T."/>
            <person name="Morono Y."/>
            <person name="Uchiyama I."/>
            <person name="Ito T."/>
            <person name="Fujiyama A."/>
            <person name="Inagaki F."/>
            <person name="Takami H."/>
        </authorList>
    </citation>
    <scope>NUCLEOTIDE SEQUENCE</scope>
    <source>
        <strain evidence="1">Expedition CK06-06</strain>
    </source>
</reference>
<feature type="non-terminal residue" evidence="1">
    <location>
        <position position="1"/>
    </location>
</feature>
<evidence type="ECO:0000313" key="1">
    <source>
        <dbReference type="EMBL" id="GAG15182.1"/>
    </source>
</evidence>
<comment type="caution">
    <text evidence="1">The sequence shown here is derived from an EMBL/GenBank/DDBJ whole genome shotgun (WGS) entry which is preliminary data.</text>
</comment>
<proteinExistence type="predicted"/>
<protein>
    <submittedName>
        <fullName evidence="1">Uncharacterized protein</fullName>
    </submittedName>
</protein>
<organism evidence="1">
    <name type="scientific">marine sediment metagenome</name>
    <dbReference type="NCBI Taxonomy" id="412755"/>
    <lineage>
        <taxon>unclassified sequences</taxon>
        <taxon>metagenomes</taxon>
        <taxon>ecological metagenomes</taxon>
    </lineage>
</organism>
<accession>X0VVM3</accession>
<dbReference type="EMBL" id="BARS01033773">
    <property type="protein sequence ID" value="GAG15182.1"/>
    <property type="molecule type" value="Genomic_DNA"/>
</dbReference>
<dbReference type="AlphaFoldDB" id="X0VVM3"/>
<sequence length="81" mass="9270">RQINVSVLIQLLLLASLIVGSWVNLQRQLDLLGHDVKLLLASQKDFQQRIESLHAKSISYEYRLRAIEKHISEADIASKSF</sequence>
<gene>
    <name evidence="1" type="ORF">S01H1_52256</name>
</gene>